<comment type="similarity">
    <text evidence="3">Belongs to the peptidase S51 family.</text>
</comment>
<evidence type="ECO:0000256" key="7">
    <source>
        <dbReference type="ARBA" id="ARBA00022801"/>
    </source>
</evidence>
<keyword evidence="10" id="KW-0121">Carboxypeptidase</keyword>
<evidence type="ECO:0000256" key="3">
    <source>
        <dbReference type="ARBA" id="ARBA00006534"/>
    </source>
</evidence>
<keyword evidence="9" id="KW-0732">Signal</keyword>
<dbReference type="NCBIfam" id="TIGR02069">
    <property type="entry name" value="cyanophycinase"/>
    <property type="match status" value="1"/>
</dbReference>
<sequence length="400" mass="43046">MRRFAGLLLAGLVWCMQANAAEAAQQGSLVVIGGALRADNAVVWQRVVQLAGGAGARIAVLPTAAANPERSGTNLAANLNRYGASAFVVPLSVRLKDRDYRRDAEDQELANSIRAAGGVYFSGGDQGLITRALVRPDGSRTAVLEAIWDVYRRGGVIAGTSAGAAVMSSTMYYNARSVFSTMSEGVNDGRELASGLGFIGNDIFVDQHLLARGRFARMLPAMLKKGYKLGLGIDENTAMVINAAREVEVLGYQGALLLDLSQAVVGDGKDFNISNARISYLDRGDRYNLATRQYTPSADKVDGKVDPQKPYMKEPVYSTDILGHNAVLLTMEKLIDNAQTEAIGIATAAPGEPRQELGFEFKFTRVADSVGYASAATEGYTILNLRLDVRPLQITRPWYK</sequence>
<comment type="catalytic activity">
    <reaction evidence="1">
        <text>[L-4-(L-arginin-2-N-yl)aspartate](n) + H2O = [L-4-(L-arginin-2-N-yl)aspartate](n-1) + L-4-(L-arginin-2-N-yl)aspartate</text>
        <dbReference type="Rhea" id="RHEA:12845"/>
        <dbReference type="Rhea" id="RHEA-COMP:13728"/>
        <dbReference type="Rhea" id="RHEA-COMP:13734"/>
        <dbReference type="ChEBI" id="CHEBI:15377"/>
        <dbReference type="ChEBI" id="CHEBI:137986"/>
        <dbReference type="ChEBI" id="CHEBI:137991"/>
        <dbReference type="EC" id="3.4.15.6"/>
    </reaction>
</comment>
<dbReference type="InterPro" id="IPR005320">
    <property type="entry name" value="Peptidase_S51"/>
</dbReference>
<gene>
    <name evidence="10" type="ORF">GEV02_01470</name>
</gene>
<evidence type="ECO:0000313" key="11">
    <source>
        <dbReference type="Proteomes" id="UP000440498"/>
    </source>
</evidence>
<dbReference type="RefSeq" id="WP_152836173.1">
    <property type="nucleotide sequence ID" value="NZ_WHUG01000001.1"/>
</dbReference>
<dbReference type="Pfam" id="PF03575">
    <property type="entry name" value="Peptidase_S51"/>
    <property type="match status" value="1"/>
</dbReference>
<keyword evidence="11" id="KW-1185">Reference proteome</keyword>
<dbReference type="EC" id="3.4.15.6" evidence="4"/>
<dbReference type="Gene3D" id="3.40.50.880">
    <property type="match status" value="1"/>
</dbReference>
<comment type="caution">
    <text evidence="10">The sequence shown here is derived from an EMBL/GenBank/DDBJ whole genome shotgun (WGS) entry which is preliminary data.</text>
</comment>
<comment type="function">
    <text evidence="2">Exopeptidase that catalyzes the hydrolytic cleavage of multi-L-arginyl-poly-L-aspartic acid (cyanophycin; a water-insoluble reserve polymer) into aspartate-arginine dipeptides.</text>
</comment>
<dbReference type="EMBL" id="WHUG01000001">
    <property type="protein sequence ID" value="MQA36804.1"/>
    <property type="molecule type" value="Genomic_DNA"/>
</dbReference>
<evidence type="ECO:0000256" key="4">
    <source>
        <dbReference type="ARBA" id="ARBA00013115"/>
    </source>
</evidence>
<dbReference type="CDD" id="cd03145">
    <property type="entry name" value="GAT1_cyanophycinase"/>
    <property type="match status" value="1"/>
</dbReference>
<evidence type="ECO:0000256" key="1">
    <source>
        <dbReference type="ARBA" id="ARBA00001092"/>
    </source>
</evidence>
<proteinExistence type="inferred from homology"/>
<feature type="signal peptide" evidence="9">
    <location>
        <begin position="1"/>
        <end position="20"/>
    </location>
</feature>
<protein>
    <recommendedName>
        <fullName evidence="5">Cyanophycinase</fullName>
        <ecNumber evidence="4">3.4.15.6</ecNumber>
    </recommendedName>
</protein>
<name>A0A6A7MW48_9BURK</name>
<dbReference type="GO" id="GO:0006508">
    <property type="term" value="P:proteolysis"/>
    <property type="evidence" value="ECO:0007669"/>
    <property type="project" value="UniProtKB-KW"/>
</dbReference>
<dbReference type="SUPFAM" id="SSF52317">
    <property type="entry name" value="Class I glutamine amidotransferase-like"/>
    <property type="match status" value="1"/>
</dbReference>
<evidence type="ECO:0000256" key="8">
    <source>
        <dbReference type="ARBA" id="ARBA00022825"/>
    </source>
</evidence>
<dbReference type="GO" id="GO:0008241">
    <property type="term" value="F:peptidyl-dipeptidase activity"/>
    <property type="evidence" value="ECO:0007669"/>
    <property type="project" value="UniProtKB-EC"/>
</dbReference>
<reference evidence="10 11" key="1">
    <citation type="submission" date="2019-10" db="EMBL/GenBank/DDBJ databases">
        <title>Two novel species isolated from a subtropical stream in China.</title>
        <authorList>
            <person name="Lu H."/>
        </authorList>
    </citation>
    <scope>NUCLEOTIDE SEQUENCE [LARGE SCALE GENOMIC DNA]</scope>
    <source>
        <strain evidence="10 11">FT29W</strain>
    </source>
</reference>
<keyword evidence="7 10" id="KW-0378">Hydrolase</keyword>
<evidence type="ECO:0000256" key="2">
    <source>
        <dbReference type="ARBA" id="ARBA00002039"/>
    </source>
</evidence>
<evidence type="ECO:0000256" key="9">
    <source>
        <dbReference type="SAM" id="SignalP"/>
    </source>
</evidence>
<dbReference type="InterPro" id="IPR011811">
    <property type="entry name" value="Peptidase_S51_cyanophycinase"/>
</dbReference>
<dbReference type="GO" id="GO:0004180">
    <property type="term" value="F:carboxypeptidase activity"/>
    <property type="evidence" value="ECO:0007669"/>
    <property type="project" value="UniProtKB-KW"/>
</dbReference>
<organism evidence="10 11">
    <name type="scientific">Rugamonas aquatica</name>
    <dbReference type="NCBI Taxonomy" id="2743357"/>
    <lineage>
        <taxon>Bacteria</taxon>
        <taxon>Pseudomonadati</taxon>
        <taxon>Pseudomonadota</taxon>
        <taxon>Betaproteobacteria</taxon>
        <taxon>Burkholderiales</taxon>
        <taxon>Oxalobacteraceae</taxon>
        <taxon>Telluria group</taxon>
        <taxon>Rugamonas</taxon>
    </lineage>
</organism>
<keyword evidence="6" id="KW-0645">Protease</keyword>
<dbReference type="Proteomes" id="UP000440498">
    <property type="component" value="Unassembled WGS sequence"/>
</dbReference>
<keyword evidence="8" id="KW-0720">Serine protease</keyword>
<accession>A0A6A7MW48</accession>
<dbReference type="GO" id="GO:0008236">
    <property type="term" value="F:serine-type peptidase activity"/>
    <property type="evidence" value="ECO:0007669"/>
    <property type="project" value="UniProtKB-KW"/>
</dbReference>
<dbReference type="InterPro" id="IPR029062">
    <property type="entry name" value="Class_I_gatase-like"/>
</dbReference>
<evidence type="ECO:0000256" key="6">
    <source>
        <dbReference type="ARBA" id="ARBA00022670"/>
    </source>
</evidence>
<dbReference type="PANTHER" id="PTHR36175:SF1">
    <property type="entry name" value="CYANOPHYCINASE"/>
    <property type="match status" value="1"/>
</dbReference>
<feature type="chain" id="PRO_5025391560" description="Cyanophycinase" evidence="9">
    <location>
        <begin position="21"/>
        <end position="400"/>
    </location>
</feature>
<dbReference type="PANTHER" id="PTHR36175">
    <property type="entry name" value="CYANOPHYCINASE"/>
    <property type="match status" value="1"/>
</dbReference>
<evidence type="ECO:0000313" key="10">
    <source>
        <dbReference type="EMBL" id="MQA36804.1"/>
    </source>
</evidence>
<evidence type="ECO:0000256" key="5">
    <source>
        <dbReference type="ARBA" id="ARBA00015719"/>
    </source>
</evidence>
<dbReference type="AlphaFoldDB" id="A0A6A7MW48"/>